<evidence type="ECO:0000313" key="1">
    <source>
        <dbReference type="EMBL" id="JAN93520.1"/>
    </source>
</evidence>
<proteinExistence type="predicted"/>
<dbReference type="EMBL" id="GDIQ01001217">
    <property type="protein sequence ID" value="JAN93520.1"/>
    <property type="molecule type" value="Transcribed_RNA"/>
</dbReference>
<organism evidence="1">
    <name type="scientific">Daphnia magna</name>
    <dbReference type="NCBI Taxonomy" id="35525"/>
    <lineage>
        <taxon>Eukaryota</taxon>
        <taxon>Metazoa</taxon>
        <taxon>Ecdysozoa</taxon>
        <taxon>Arthropoda</taxon>
        <taxon>Crustacea</taxon>
        <taxon>Branchiopoda</taxon>
        <taxon>Diplostraca</taxon>
        <taxon>Cladocera</taxon>
        <taxon>Anomopoda</taxon>
        <taxon>Daphniidae</taxon>
        <taxon>Daphnia</taxon>
    </lineage>
</organism>
<protein>
    <submittedName>
        <fullName evidence="1">Uncharacterized protein</fullName>
    </submittedName>
</protein>
<accession>A0A0P6D901</accession>
<name>A0A0P6D901_9CRUS</name>
<sequence length="69" mass="8635">MQMILEDNWQIQQLIKHVHSASRRYQAVQNYHLRLPVLYHIRIILNYLKLFFFLSKWIRSRIQGERIRN</sequence>
<dbReference type="AlphaFoldDB" id="A0A0P6D901"/>
<reference evidence="1" key="1">
    <citation type="submission" date="2015-10" db="EMBL/GenBank/DDBJ databases">
        <title>EvidentialGene: Evidence-directed Construction of Complete mRNA Transcriptomes without Genomes.</title>
        <authorList>
            <person name="Gilbert D.G."/>
        </authorList>
    </citation>
    <scope>NUCLEOTIDE SEQUENCE</scope>
</reference>